<organism evidence="1 2">
    <name type="scientific">Parasponia andersonii</name>
    <name type="common">Sponia andersonii</name>
    <dbReference type="NCBI Taxonomy" id="3476"/>
    <lineage>
        <taxon>Eukaryota</taxon>
        <taxon>Viridiplantae</taxon>
        <taxon>Streptophyta</taxon>
        <taxon>Embryophyta</taxon>
        <taxon>Tracheophyta</taxon>
        <taxon>Spermatophyta</taxon>
        <taxon>Magnoliopsida</taxon>
        <taxon>eudicotyledons</taxon>
        <taxon>Gunneridae</taxon>
        <taxon>Pentapetalae</taxon>
        <taxon>rosids</taxon>
        <taxon>fabids</taxon>
        <taxon>Rosales</taxon>
        <taxon>Cannabaceae</taxon>
        <taxon>Parasponia</taxon>
    </lineage>
</organism>
<gene>
    <name evidence="1" type="ORF">PanWU01x14_140480</name>
</gene>
<protein>
    <submittedName>
        <fullName evidence="1">Uncharacterized protein</fullName>
    </submittedName>
</protein>
<sequence>MKGQTKNPQPYQQKKLRSTTSYTDCLKCKQYIQSMKSMIKISNNTKLMLEMVHEKFFGVKAELAQANKGINVVRDNNLFKVAYVATGYLVNPSLD</sequence>
<dbReference type="EMBL" id="JXTB01000115">
    <property type="protein sequence ID" value="PON62198.1"/>
    <property type="molecule type" value="Genomic_DNA"/>
</dbReference>
<dbReference type="AlphaFoldDB" id="A0A2P5CMC7"/>
<proteinExistence type="predicted"/>
<accession>A0A2P5CMC7</accession>
<evidence type="ECO:0000313" key="2">
    <source>
        <dbReference type="Proteomes" id="UP000237105"/>
    </source>
</evidence>
<keyword evidence="2" id="KW-1185">Reference proteome</keyword>
<name>A0A2P5CMC7_PARAD</name>
<reference evidence="2" key="1">
    <citation type="submission" date="2016-06" db="EMBL/GenBank/DDBJ databases">
        <title>Parallel loss of symbiosis genes in relatives of nitrogen-fixing non-legume Parasponia.</title>
        <authorList>
            <person name="Van Velzen R."/>
            <person name="Holmer R."/>
            <person name="Bu F."/>
            <person name="Rutten L."/>
            <person name="Van Zeijl A."/>
            <person name="Liu W."/>
            <person name="Santuari L."/>
            <person name="Cao Q."/>
            <person name="Sharma T."/>
            <person name="Shen D."/>
            <person name="Roswanjaya Y."/>
            <person name="Wardhani T."/>
            <person name="Kalhor M.S."/>
            <person name="Jansen J."/>
            <person name="Van den Hoogen J."/>
            <person name="Gungor B."/>
            <person name="Hartog M."/>
            <person name="Hontelez J."/>
            <person name="Verver J."/>
            <person name="Yang W.-C."/>
            <person name="Schijlen E."/>
            <person name="Repin R."/>
            <person name="Schilthuizen M."/>
            <person name="Schranz E."/>
            <person name="Heidstra R."/>
            <person name="Miyata K."/>
            <person name="Fedorova E."/>
            <person name="Kohlen W."/>
            <person name="Bisseling T."/>
            <person name="Smit S."/>
            <person name="Geurts R."/>
        </authorList>
    </citation>
    <scope>NUCLEOTIDE SEQUENCE [LARGE SCALE GENOMIC DNA]</scope>
    <source>
        <strain evidence="2">cv. WU1-14</strain>
    </source>
</reference>
<comment type="caution">
    <text evidence="1">The sequence shown here is derived from an EMBL/GenBank/DDBJ whole genome shotgun (WGS) entry which is preliminary data.</text>
</comment>
<dbReference type="Proteomes" id="UP000237105">
    <property type="component" value="Unassembled WGS sequence"/>
</dbReference>
<dbReference type="OrthoDB" id="10446834at2759"/>
<evidence type="ECO:0000313" key="1">
    <source>
        <dbReference type="EMBL" id="PON62198.1"/>
    </source>
</evidence>